<dbReference type="EMBL" id="CASHTH010000824">
    <property type="protein sequence ID" value="CAI8008191.1"/>
    <property type="molecule type" value="Genomic_DNA"/>
</dbReference>
<accession>A0AA35RCM2</accession>
<comment type="caution">
    <text evidence="2">The sequence shown here is derived from an EMBL/GenBank/DDBJ whole genome shotgun (WGS) entry which is preliminary data.</text>
</comment>
<gene>
    <name evidence="2" type="ORF">GBAR_LOCUS5639</name>
</gene>
<feature type="region of interest" description="Disordered" evidence="1">
    <location>
        <begin position="25"/>
        <end position="49"/>
    </location>
</feature>
<feature type="region of interest" description="Disordered" evidence="1">
    <location>
        <begin position="98"/>
        <end position="117"/>
    </location>
</feature>
<feature type="compositionally biased region" description="Basic and acidic residues" evidence="1">
    <location>
        <begin position="27"/>
        <end position="37"/>
    </location>
</feature>
<proteinExistence type="predicted"/>
<name>A0AA35RCM2_GEOBA</name>
<reference evidence="2" key="1">
    <citation type="submission" date="2023-03" db="EMBL/GenBank/DDBJ databases">
        <authorList>
            <person name="Steffen K."/>
            <person name="Cardenas P."/>
        </authorList>
    </citation>
    <scope>NUCLEOTIDE SEQUENCE</scope>
</reference>
<organism evidence="2 3">
    <name type="scientific">Geodia barretti</name>
    <name type="common">Barrett's horny sponge</name>
    <dbReference type="NCBI Taxonomy" id="519541"/>
    <lineage>
        <taxon>Eukaryota</taxon>
        <taxon>Metazoa</taxon>
        <taxon>Porifera</taxon>
        <taxon>Demospongiae</taxon>
        <taxon>Heteroscleromorpha</taxon>
        <taxon>Tetractinellida</taxon>
        <taxon>Astrophorina</taxon>
        <taxon>Geodiidae</taxon>
        <taxon>Geodia</taxon>
    </lineage>
</organism>
<dbReference type="AlphaFoldDB" id="A0AA35RCM2"/>
<evidence type="ECO:0000256" key="1">
    <source>
        <dbReference type="SAM" id="MobiDB-lite"/>
    </source>
</evidence>
<dbReference type="Proteomes" id="UP001174909">
    <property type="component" value="Unassembled WGS sequence"/>
</dbReference>
<evidence type="ECO:0000313" key="2">
    <source>
        <dbReference type="EMBL" id="CAI8008191.1"/>
    </source>
</evidence>
<protein>
    <submittedName>
        <fullName evidence="2">Uncharacterized protein</fullName>
    </submittedName>
</protein>
<evidence type="ECO:0000313" key="3">
    <source>
        <dbReference type="Proteomes" id="UP001174909"/>
    </source>
</evidence>
<keyword evidence="3" id="KW-1185">Reference proteome</keyword>
<sequence length="117" mass="13031">MLHKRQTSHKPSSFCLLMMAAEPPPSVEDHTNTEDYIHGGNSPTTNRRNAGILLRRMSDSFNERRYPGLRERARSASEAPDARWRVAIHAISFLRRLRSAGDSPESAAATAAGDRDT</sequence>